<keyword evidence="3" id="KW-1185">Reference proteome</keyword>
<dbReference type="AlphaFoldDB" id="A0A927IHB3"/>
<dbReference type="EMBL" id="JACYFG010000051">
    <property type="protein sequence ID" value="MBD5782097.1"/>
    <property type="molecule type" value="Genomic_DNA"/>
</dbReference>
<dbReference type="InterPro" id="IPR025164">
    <property type="entry name" value="Toastrack_DUF4097"/>
</dbReference>
<sequence>MRLRVAAMVALVVGWLGLEAEPLWIAEPVTVVDLKPDCEVLFIASLTDGNITVRGEERESIELTIDRFDPEDSRRNKARLDVDLDQGLVKLKLFDQLEKSNIVAVVPTGSFLRLRAVDGDVRVDDISGEIEVNAVDGDVLLREVSGGIVANSVDGHVRVELTDRPLVNPLSLATVDGDVLLVVERDLDANFSVSTIDGKFDCDLEYRSQGSSGGWRKFVGVNVTGTIGDGGPPISLKTIDGDVRIKARD</sequence>
<proteinExistence type="predicted"/>
<evidence type="ECO:0000313" key="2">
    <source>
        <dbReference type="EMBL" id="MBD5782097.1"/>
    </source>
</evidence>
<gene>
    <name evidence="2" type="ORF">IEN85_21540</name>
</gene>
<dbReference type="Pfam" id="PF13349">
    <property type="entry name" value="DUF4097"/>
    <property type="match status" value="1"/>
</dbReference>
<evidence type="ECO:0000313" key="3">
    <source>
        <dbReference type="Proteomes" id="UP000622317"/>
    </source>
</evidence>
<dbReference type="RefSeq" id="WP_224772770.1">
    <property type="nucleotide sequence ID" value="NZ_JACYFG010000051.1"/>
</dbReference>
<dbReference type="Proteomes" id="UP000622317">
    <property type="component" value="Unassembled WGS sequence"/>
</dbReference>
<feature type="domain" description="DUF4097" evidence="1">
    <location>
        <begin position="109"/>
        <end position="245"/>
    </location>
</feature>
<evidence type="ECO:0000259" key="1">
    <source>
        <dbReference type="Pfam" id="PF13349"/>
    </source>
</evidence>
<accession>A0A927IHB3</accession>
<reference evidence="2" key="1">
    <citation type="submission" date="2020-09" db="EMBL/GenBank/DDBJ databases">
        <title>Pelagicoccus enzymogenes sp. nov. with an EPS production, isolated from marine sediment.</title>
        <authorList>
            <person name="Feng X."/>
        </authorList>
    </citation>
    <scope>NUCLEOTIDE SEQUENCE</scope>
    <source>
        <strain evidence="2">NFK12</strain>
    </source>
</reference>
<organism evidence="2 3">
    <name type="scientific">Pelagicoccus enzymogenes</name>
    <dbReference type="NCBI Taxonomy" id="2773457"/>
    <lineage>
        <taxon>Bacteria</taxon>
        <taxon>Pseudomonadati</taxon>
        <taxon>Verrucomicrobiota</taxon>
        <taxon>Opitutia</taxon>
        <taxon>Puniceicoccales</taxon>
        <taxon>Pelagicoccaceae</taxon>
        <taxon>Pelagicoccus</taxon>
    </lineage>
</organism>
<comment type="caution">
    <text evidence="2">The sequence shown here is derived from an EMBL/GenBank/DDBJ whole genome shotgun (WGS) entry which is preliminary data.</text>
</comment>
<name>A0A927IHB3_9BACT</name>
<protein>
    <submittedName>
        <fullName evidence="2">DUF4097 family beta strand repeat protein</fullName>
    </submittedName>
</protein>